<comment type="caution">
    <text evidence="1">The sequence shown here is derived from an EMBL/GenBank/DDBJ whole genome shotgun (WGS) entry which is preliminary data.</text>
</comment>
<evidence type="ECO:0008006" key="3">
    <source>
        <dbReference type="Google" id="ProtNLM"/>
    </source>
</evidence>
<dbReference type="EMBL" id="JAFCLK010000083">
    <property type="protein sequence ID" value="MBR1141596.1"/>
    <property type="molecule type" value="Genomic_DNA"/>
</dbReference>
<dbReference type="Proteomes" id="UP001314635">
    <property type="component" value="Unassembled WGS sequence"/>
</dbReference>
<reference evidence="2" key="1">
    <citation type="journal article" date="2021" name="ISME J.">
        <title>Evolutionary origin and ecological implication of a unique nif island in free-living Bradyrhizobium lineages.</title>
        <authorList>
            <person name="Tao J."/>
        </authorList>
    </citation>
    <scope>NUCLEOTIDE SEQUENCE [LARGE SCALE GENOMIC DNA]</scope>
    <source>
        <strain evidence="2">SZCCT0094</strain>
    </source>
</reference>
<sequence>MFFVNPSLPAVAQEKPVITEKNPPGDIPDNQVFITYTSPLGFSMRVPEGWSRKDDTNGVSFADKYGRIEITVSETATPPTAATVKTSEAAALEKNGRAVKISSIKDVKVLAGPAVKLVYTSNSEPNSVTGKQARLENERYLISGAGKLATLTFSAPAGADNVDQWKLMGDSFHWK</sequence>
<evidence type="ECO:0000313" key="2">
    <source>
        <dbReference type="Proteomes" id="UP001314635"/>
    </source>
</evidence>
<dbReference type="Gene3D" id="3.40.1000.10">
    <property type="entry name" value="Mog1/PsbP, alpha/beta/alpha sandwich"/>
    <property type="match status" value="1"/>
</dbReference>
<gene>
    <name evidence="1" type="ORF">JQ619_38255</name>
</gene>
<name>A0ABS5GKF3_9BRAD</name>
<keyword evidence="2" id="KW-1185">Reference proteome</keyword>
<accession>A0ABS5GKF3</accession>
<evidence type="ECO:0000313" key="1">
    <source>
        <dbReference type="EMBL" id="MBR1141596.1"/>
    </source>
</evidence>
<proteinExistence type="predicted"/>
<protein>
    <recommendedName>
        <fullName evidence="3">PsbP C-terminal domain-containing protein</fullName>
    </recommendedName>
</protein>
<organism evidence="1 2">
    <name type="scientific">Bradyrhizobium denitrificans</name>
    <dbReference type="NCBI Taxonomy" id="2734912"/>
    <lineage>
        <taxon>Bacteria</taxon>
        <taxon>Pseudomonadati</taxon>
        <taxon>Pseudomonadota</taxon>
        <taxon>Alphaproteobacteria</taxon>
        <taxon>Hyphomicrobiales</taxon>
        <taxon>Nitrobacteraceae</taxon>
        <taxon>Bradyrhizobium</taxon>
    </lineage>
</organism>